<dbReference type="Pfam" id="PF01315">
    <property type="entry name" value="Ald_Xan_dh_C"/>
    <property type="match status" value="1"/>
</dbReference>
<dbReference type="Gene3D" id="3.90.1170.50">
    <property type="entry name" value="Aldehyde oxidase/xanthine dehydrogenase, a/b hammerhead"/>
    <property type="match status" value="1"/>
</dbReference>
<dbReference type="InterPro" id="IPR002346">
    <property type="entry name" value="Mopterin_DH_FAD-bd"/>
</dbReference>
<organism evidence="2 3">
    <name type="scientific">Komagataeibacter melaceti</name>
    <dbReference type="NCBI Taxonomy" id="2766577"/>
    <lineage>
        <taxon>Bacteria</taxon>
        <taxon>Pseudomonadati</taxon>
        <taxon>Pseudomonadota</taxon>
        <taxon>Alphaproteobacteria</taxon>
        <taxon>Acetobacterales</taxon>
        <taxon>Acetobacteraceae</taxon>
        <taxon>Komagataeibacter</taxon>
    </lineage>
</organism>
<protein>
    <submittedName>
        <fullName evidence="2">Aldehyde oxidase</fullName>
    </submittedName>
</protein>
<dbReference type="Pfam" id="PF02738">
    <property type="entry name" value="MoCoBD_1"/>
    <property type="match status" value="1"/>
</dbReference>
<dbReference type="GO" id="GO:0016491">
    <property type="term" value="F:oxidoreductase activity"/>
    <property type="evidence" value="ECO:0007669"/>
    <property type="project" value="InterPro"/>
</dbReference>
<dbReference type="InterPro" id="IPR037165">
    <property type="entry name" value="AldOxase/xan_DH_Mopterin-bd_sf"/>
</dbReference>
<dbReference type="Proteomes" id="UP000262371">
    <property type="component" value="Unassembled WGS sequence"/>
</dbReference>
<dbReference type="PANTHER" id="PTHR11908">
    <property type="entry name" value="XANTHINE DEHYDROGENASE"/>
    <property type="match status" value="1"/>
</dbReference>
<dbReference type="Pfam" id="PF00941">
    <property type="entry name" value="FAD_binding_5"/>
    <property type="match status" value="1"/>
</dbReference>
<dbReference type="GO" id="GO:0071949">
    <property type="term" value="F:FAD binding"/>
    <property type="evidence" value="ECO:0007669"/>
    <property type="project" value="InterPro"/>
</dbReference>
<dbReference type="Gene3D" id="3.30.465.10">
    <property type="match status" value="1"/>
</dbReference>
<dbReference type="EMBL" id="QUWV01000004">
    <property type="protein sequence ID" value="RFD21410.1"/>
    <property type="molecule type" value="Genomic_DNA"/>
</dbReference>
<evidence type="ECO:0000313" key="2">
    <source>
        <dbReference type="EMBL" id="RFD21410.1"/>
    </source>
</evidence>
<dbReference type="InterPro" id="IPR016208">
    <property type="entry name" value="Ald_Oxase/xanthine_DH-like"/>
</dbReference>
<dbReference type="RefSeq" id="WP_116701634.1">
    <property type="nucleotide sequence ID" value="NZ_QUWV01000004.1"/>
</dbReference>
<accession>A0A371Z4K5</accession>
<evidence type="ECO:0000259" key="1">
    <source>
        <dbReference type="PROSITE" id="PS51387"/>
    </source>
</evidence>
<dbReference type="InterPro" id="IPR036683">
    <property type="entry name" value="CO_DH_flav_C_dom_sf"/>
</dbReference>
<name>A0A371Z4K5_9PROT</name>
<feature type="domain" description="FAD-binding PCMH-type" evidence="1">
    <location>
        <begin position="1"/>
        <end position="163"/>
    </location>
</feature>
<dbReference type="SUPFAM" id="SSF56176">
    <property type="entry name" value="FAD-binding/transporter-associated domain-like"/>
    <property type="match status" value="1"/>
</dbReference>
<dbReference type="InterPro" id="IPR008274">
    <property type="entry name" value="AldOxase/xan_DH_MoCoBD1"/>
</dbReference>
<dbReference type="PROSITE" id="PS51387">
    <property type="entry name" value="FAD_PCMH"/>
    <property type="match status" value="1"/>
</dbReference>
<dbReference type="SUPFAM" id="SSF54665">
    <property type="entry name" value="CO dehydrogenase molybdoprotein N-domain-like"/>
    <property type="match status" value="1"/>
</dbReference>
<reference evidence="2 3" key="1">
    <citation type="submission" date="2018-08" db="EMBL/GenBank/DDBJ databases">
        <title>Komagataeibacter sp. AV 382.</title>
        <authorList>
            <person name="Skraban J."/>
            <person name="Trcek J."/>
        </authorList>
    </citation>
    <scope>NUCLEOTIDE SEQUENCE [LARGE SCALE GENOMIC DNA]</scope>
    <source>
        <strain evidence="2 3">AV 382</strain>
    </source>
</reference>
<dbReference type="Gene3D" id="3.30.365.10">
    <property type="entry name" value="Aldehyde oxidase/xanthine dehydrogenase, molybdopterin binding domain"/>
    <property type="match status" value="4"/>
</dbReference>
<gene>
    <name evidence="2" type="ORF">DY926_00785</name>
</gene>
<dbReference type="SMART" id="SM01008">
    <property type="entry name" value="Ald_Xan_dh_C"/>
    <property type="match status" value="1"/>
</dbReference>
<evidence type="ECO:0000313" key="3">
    <source>
        <dbReference type="Proteomes" id="UP000262371"/>
    </source>
</evidence>
<proteinExistence type="predicted"/>
<dbReference type="GO" id="GO:0005506">
    <property type="term" value="F:iron ion binding"/>
    <property type="evidence" value="ECO:0007669"/>
    <property type="project" value="InterPro"/>
</dbReference>
<dbReference type="SUPFAM" id="SSF56003">
    <property type="entry name" value="Molybdenum cofactor-binding domain"/>
    <property type="match status" value="1"/>
</dbReference>
<dbReference type="InterPro" id="IPR046867">
    <property type="entry name" value="AldOxase/xan_DH_MoCoBD2"/>
</dbReference>
<dbReference type="SUPFAM" id="SSF55447">
    <property type="entry name" value="CO dehydrogenase flavoprotein C-terminal domain-like"/>
    <property type="match status" value="1"/>
</dbReference>
<dbReference type="InterPro" id="IPR036318">
    <property type="entry name" value="FAD-bd_PCMH-like_sf"/>
</dbReference>
<dbReference type="PANTHER" id="PTHR11908:SF157">
    <property type="entry name" value="XANTHINE DEHYDROGENASE SUBUNIT D-RELATED"/>
    <property type="match status" value="1"/>
</dbReference>
<dbReference type="InterPro" id="IPR036856">
    <property type="entry name" value="Ald_Oxase/Xan_DH_a/b_sf"/>
</dbReference>
<dbReference type="Pfam" id="PF20256">
    <property type="entry name" value="MoCoBD_2"/>
    <property type="match status" value="1"/>
</dbReference>
<comment type="caution">
    <text evidence="2">The sequence shown here is derived from an EMBL/GenBank/DDBJ whole genome shotgun (WGS) entry which is preliminary data.</text>
</comment>
<dbReference type="OrthoDB" id="9763985at2"/>
<dbReference type="InterPro" id="IPR016166">
    <property type="entry name" value="FAD-bd_PCMH"/>
</dbReference>
<dbReference type="Gene3D" id="3.30.390.50">
    <property type="entry name" value="CO dehydrogenase flavoprotein, C-terminal domain"/>
    <property type="match status" value="1"/>
</dbReference>
<dbReference type="AlphaFoldDB" id="A0A371Z4K5"/>
<keyword evidence="3" id="KW-1185">Reference proteome</keyword>
<dbReference type="InterPro" id="IPR016169">
    <property type="entry name" value="FAD-bd_PCMH_sub2"/>
</dbReference>
<sequence length="1055" mass="112876">MTPFPFIHRPRDMGQAASLLAGGPVLLMGGGTALRIEWNRVLPRGRVVIDLSGVEDARYVGIAPGWIGAGVPLATLEHDDRVPALLRQAIGNVASPAVRRLATLGGQIGGRSGCTLAALLVMEAWVQGLLPGESTPVVQPLAQWLRDPPAGIVVGIGYPVRDIEGWQGFYRKVGLRQAFTPATAVVAGMVRRAEDGSIVDVRLAAGGKGLRPCRLNQAEALLRGDGEAEICWPRWREGVATGLCPPGQDGRQTAYIRTMIANLLAVFLGGRQGLPVSAVPDFRAPAPMPPLEGEKLVSRATMPDRWAVRSDMPGKVDTSFGYLTDRREDGMLVGRILRAGRPHARIRHIDVAAARALPGVHAVVTAADIPGLNGFGIVFQDQPALCDTKVRYTGDMVAAVAAEDAATAARALELIHVDYEDLPVVSDPVAALAHDAPGVHDNGNLCREIRFGYGDVEDAFRTCAHVLETTYETPRQMHAFMETEGGYAYVDAEGTLHVCIGSQHGTRDRMQLARILDWPAERIHIVSSPVGGAFGGKDELTVQPAAALLAIRSGRTVRMHLDRDESVQAGTKSPPMRIRMKTGCDAQGRIVAQDVDVIADCGAYASLAPCVLETGMEHVIGPYLAAHVRSRGRLVYTNNGTGGAFRGFGANQMTYAIECQMDRLARQVGLDPVEMRRRNLRGPEDRGYLGQMVAPSIYLNEMLDAAASSPLWRNPRLPSQGDDTHLRGVGMGLIYQGNGLGTKFEDPLACRLRLAEDGCIEAWCDLVEMGQGITAVVQSSMEQALGCAREDVRPVLGDTRINLDSGSTTASRGTIAANIAIRGAAGMLAERLVAQAAMVLDCPPAMLRPGRGGIHDVTRNADTQPLLTYTELARRAPDLSGLTVEFRGQVPTTLWKRANARYLFCTGVVICQVAVERATGVVTLEKAELHCAAGPVIDVAGYLGQLEGGLMQGMGFTLMEHVPYGAGRPLALNFDGYMVPMMPDTPQALAIHAYEAMDSNDPAGVRGVGELGMAALTPAMANAVAAATGMWPHAAPFRPEQIMRAIGTWIEEPRQ</sequence>
<dbReference type="InterPro" id="IPR000674">
    <property type="entry name" value="Ald_Oxase/Xan_DH_a/b"/>
</dbReference>